<feature type="compositionally biased region" description="Polar residues" evidence="1">
    <location>
        <begin position="325"/>
        <end position="338"/>
    </location>
</feature>
<organism evidence="3 4">
    <name type="scientific">Thalassoglobus neptunius</name>
    <dbReference type="NCBI Taxonomy" id="1938619"/>
    <lineage>
        <taxon>Bacteria</taxon>
        <taxon>Pseudomonadati</taxon>
        <taxon>Planctomycetota</taxon>
        <taxon>Planctomycetia</taxon>
        <taxon>Planctomycetales</taxon>
        <taxon>Planctomycetaceae</taxon>
        <taxon>Thalassoglobus</taxon>
    </lineage>
</organism>
<reference evidence="3 4" key="1">
    <citation type="submission" date="2019-02" db="EMBL/GenBank/DDBJ databases">
        <title>Deep-cultivation of Planctomycetes and their phenomic and genomic characterization uncovers novel biology.</title>
        <authorList>
            <person name="Wiegand S."/>
            <person name="Jogler M."/>
            <person name="Boedeker C."/>
            <person name="Pinto D."/>
            <person name="Vollmers J."/>
            <person name="Rivas-Marin E."/>
            <person name="Kohn T."/>
            <person name="Peeters S.H."/>
            <person name="Heuer A."/>
            <person name="Rast P."/>
            <person name="Oberbeckmann S."/>
            <person name="Bunk B."/>
            <person name="Jeske O."/>
            <person name="Meyerdierks A."/>
            <person name="Storesund J.E."/>
            <person name="Kallscheuer N."/>
            <person name="Luecker S."/>
            <person name="Lage O.M."/>
            <person name="Pohl T."/>
            <person name="Merkel B.J."/>
            <person name="Hornburger P."/>
            <person name="Mueller R.-W."/>
            <person name="Bruemmer F."/>
            <person name="Labrenz M."/>
            <person name="Spormann A.M."/>
            <person name="Op Den Camp H."/>
            <person name="Overmann J."/>
            <person name="Amann R."/>
            <person name="Jetten M.S.M."/>
            <person name="Mascher T."/>
            <person name="Medema M.H."/>
            <person name="Devos D.P."/>
            <person name="Kaster A.-K."/>
            <person name="Ovreas L."/>
            <person name="Rohde M."/>
            <person name="Galperin M.Y."/>
            <person name="Jogler C."/>
        </authorList>
    </citation>
    <scope>NUCLEOTIDE SEQUENCE [LARGE SCALE GENOMIC DNA]</scope>
    <source>
        <strain evidence="3 4">KOR42</strain>
    </source>
</reference>
<keyword evidence="2" id="KW-0732">Signal</keyword>
<accession>A0A5C5X763</accession>
<feature type="compositionally biased region" description="Basic and acidic residues" evidence="1">
    <location>
        <begin position="342"/>
        <end position="352"/>
    </location>
</feature>
<dbReference type="OrthoDB" id="260154at2"/>
<keyword evidence="4" id="KW-1185">Reference proteome</keyword>
<dbReference type="AlphaFoldDB" id="A0A5C5X763"/>
<dbReference type="Proteomes" id="UP000317243">
    <property type="component" value="Unassembled WGS sequence"/>
</dbReference>
<gene>
    <name evidence="3" type="ORF">KOR42_14740</name>
</gene>
<feature type="signal peptide" evidence="2">
    <location>
        <begin position="1"/>
        <end position="26"/>
    </location>
</feature>
<feature type="region of interest" description="Disordered" evidence="1">
    <location>
        <begin position="283"/>
        <end position="389"/>
    </location>
</feature>
<feature type="chain" id="PRO_5022718618" description="Peptidase MA-like domain-containing protein" evidence="2">
    <location>
        <begin position="27"/>
        <end position="389"/>
    </location>
</feature>
<proteinExistence type="predicted"/>
<evidence type="ECO:0000313" key="4">
    <source>
        <dbReference type="Proteomes" id="UP000317243"/>
    </source>
</evidence>
<comment type="caution">
    <text evidence="3">The sequence shown here is derived from an EMBL/GenBank/DDBJ whole genome shotgun (WGS) entry which is preliminary data.</text>
</comment>
<evidence type="ECO:0000256" key="1">
    <source>
        <dbReference type="SAM" id="MobiDB-lite"/>
    </source>
</evidence>
<evidence type="ECO:0000313" key="3">
    <source>
        <dbReference type="EMBL" id="TWT58103.1"/>
    </source>
</evidence>
<evidence type="ECO:0000256" key="2">
    <source>
        <dbReference type="SAM" id="SignalP"/>
    </source>
</evidence>
<sequence precursor="true">MDAKLRTGIFCLVLTLFPQIASGATAKSRNFVVTAPTDEIASKVAKCAELWRKDLAVMWLGQELPNWYRPCPISVKVGQIGAGGSTTFTFDNGEVFGWNMKVQGTLERILDSVIPHEVNHTIFASYFRRPLPRWADEGAATLVEHDSERARQSRLLDQVIRTHRRIPLPKLLTIREYPEDMHEVLTLYAEGYSLADFLVSQKGTNGRAIFLQFLEDAHNSNWETAIAKHYGHRSLGQLEEEWTGWVLAGSPEFQIPDGQQLAANSSSNVTADLGEPAELVIRSQTPDAPQPLPMFNRELRTGSSNPQLEAVTVSRTSERREAPSARQNTPTNRSQETNARGDAGESRPRSIEAPRPQAALSRNAFVPTGDGISSHEDSNSYRFPKVRSF</sequence>
<evidence type="ECO:0008006" key="5">
    <source>
        <dbReference type="Google" id="ProtNLM"/>
    </source>
</evidence>
<protein>
    <recommendedName>
        <fullName evidence="5">Peptidase MA-like domain-containing protein</fullName>
    </recommendedName>
</protein>
<dbReference type="EMBL" id="SIHI01000001">
    <property type="protein sequence ID" value="TWT58103.1"/>
    <property type="molecule type" value="Genomic_DNA"/>
</dbReference>
<dbReference type="RefSeq" id="WP_146508257.1">
    <property type="nucleotide sequence ID" value="NZ_SIHI01000001.1"/>
</dbReference>
<name>A0A5C5X763_9PLAN</name>